<feature type="compositionally biased region" description="Acidic residues" evidence="2">
    <location>
        <begin position="520"/>
        <end position="531"/>
    </location>
</feature>
<feature type="compositionally biased region" description="Basic and acidic residues" evidence="2">
    <location>
        <begin position="536"/>
        <end position="545"/>
    </location>
</feature>
<evidence type="ECO:0008006" key="5">
    <source>
        <dbReference type="Google" id="ProtNLM"/>
    </source>
</evidence>
<feature type="region of interest" description="Disordered" evidence="2">
    <location>
        <begin position="511"/>
        <end position="547"/>
    </location>
</feature>
<dbReference type="Proteomes" id="UP001151760">
    <property type="component" value="Unassembled WGS sequence"/>
</dbReference>
<reference evidence="3" key="2">
    <citation type="submission" date="2022-01" db="EMBL/GenBank/DDBJ databases">
        <authorList>
            <person name="Yamashiro T."/>
            <person name="Shiraishi A."/>
            <person name="Satake H."/>
            <person name="Nakayama K."/>
        </authorList>
    </citation>
    <scope>NUCLEOTIDE SEQUENCE</scope>
</reference>
<evidence type="ECO:0000256" key="1">
    <source>
        <dbReference type="SAM" id="Coils"/>
    </source>
</evidence>
<dbReference type="EMBL" id="BQNB010008552">
    <property type="protein sequence ID" value="GJS50960.1"/>
    <property type="molecule type" value="Genomic_DNA"/>
</dbReference>
<keyword evidence="1" id="KW-0175">Coiled coil</keyword>
<evidence type="ECO:0000313" key="4">
    <source>
        <dbReference type="Proteomes" id="UP001151760"/>
    </source>
</evidence>
<comment type="caution">
    <text evidence="3">The sequence shown here is derived from an EMBL/GenBank/DDBJ whole genome shotgun (WGS) entry which is preliminary data.</text>
</comment>
<feature type="compositionally biased region" description="Polar residues" evidence="2">
    <location>
        <begin position="481"/>
        <end position="490"/>
    </location>
</feature>
<proteinExistence type="predicted"/>
<evidence type="ECO:0000256" key="2">
    <source>
        <dbReference type="SAM" id="MobiDB-lite"/>
    </source>
</evidence>
<feature type="coiled-coil region" evidence="1">
    <location>
        <begin position="251"/>
        <end position="278"/>
    </location>
</feature>
<sequence>MSSFNHYGCSFCGGPHNGGNCPGCSVIESGNGFVYDQNPYPYHETNDYFNQPPQHQYETYSCEFCGGNSHPGFDCQTGNTPVFDQGPCYNQDFGFNQPPHYSPSQPQQYPCCEICGNDAHYGYDCPPQVPFVYDQDPCYNQDYDEFPQTLPSFQQQILCCENCGGPHATFECQPMNQNFHDSGFDQFQPPQSPVIHQPPQEMSMEALQAREDLMKSIENFLKKFNRISFQKTPKVLMQAWDKFLEIKHAQSEDVQELLNKLVDDVRNVNEELAEYTNTPSWNLPNSSYDDDDDEESSIPLKDIIISGLPPYVAIIPILFTEEPVDSLIMEDEHFDTIPATESDEFIKSSILPRSDESIFRRGSFQEYFKIFSNPLFDLDEEIISTKVDQIDDEVLENTNSIPPGIEYPCFNAESDLLESLLHRDTWINDSLLDEFTGELTLPYSIPLGIDDVNLDPEGDILFLESLLYDNSSPHPLEEFNSENPTESFSPSPIPVEDSDSLMEEIDIFIDGNGSIPPGIESDDYDSEDDDNSTSHPEFKSFHVDYPDPGDSTIDVVEDILVDVPNILATHPAL</sequence>
<keyword evidence="4" id="KW-1185">Reference proteome</keyword>
<accession>A0ABQ4WDM3</accession>
<protein>
    <recommendedName>
        <fullName evidence="5">CCHC-type domain-containing protein</fullName>
    </recommendedName>
</protein>
<name>A0ABQ4WDM3_9ASTR</name>
<reference evidence="3" key="1">
    <citation type="journal article" date="2022" name="Int. J. Mol. Sci.">
        <title>Draft Genome of Tanacetum Coccineum: Genomic Comparison of Closely Related Tanacetum-Family Plants.</title>
        <authorList>
            <person name="Yamashiro T."/>
            <person name="Shiraishi A."/>
            <person name="Nakayama K."/>
            <person name="Satake H."/>
        </authorList>
    </citation>
    <scope>NUCLEOTIDE SEQUENCE</scope>
</reference>
<feature type="region of interest" description="Disordered" evidence="2">
    <location>
        <begin position="473"/>
        <end position="496"/>
    </location>
</feature>
<organism evidence="3 4">
    <name type="scientific">Tanacetum coccineum</name>
    <dbReference type="NCBI Taxonomy" id="301880"/>
    <lineage>
        <taxon>Eukaryota</taxon>
        <taxon>Viridiplantae</taxon>
        <taxon>Streptophyta</taxon>
        <taxon>Embryophyta</taxon>
        <taxon>Tracheophyta</taxon>
        <taxon>Spermatophyta</taxon>
        <taxon>Magnoliopsida</taxon>
        <taxon>eudicotyledons</taxon>
        <taxon>Gunneridae</taxon>
        <taxon>Pentapetalae</taxon>
        <taxon>asterids</taxon>
        <taxon>campanulids</taxon>
        <taxon>Asterales</taxon>
        <taxon>Asteraceae</taxon>
        <taxon>Asteroideae</taxon>
        <taxon>Anthemideae</taxon>
        <taxon>Anthemidinae</taxon>
        <taxon>Tanacetum</taxon>
    </lineage>
</organism>
<gene>
    <name evidence="3" type="ORF">Tco_0624322</name>
</gene>
<evidence type="ECO:0000313" key="3">
    <source>
        <dbReference type="EMBL" id="GJS50960.1"/>
    </source>
</evidence>